<name>A0A6C0JJR9_9ZZZZ</name>
<accession>A0A6C0JJR9</accession>
<dbReference type="Gene3D" id="3.40.50.11350">
    <property type="match status" value="1"/>
</dbReference>
<sequence>MDNEGYQLVIGKSYIDGIGNVIKGLISALAIQDDVVIDCNHNYMYGVYDTILDDKFIFKNNSEKKLEYFATNRLLVKKEEEDMQENIYNECQEMNRCHNENLNHYFSDKKLIDCNYDPNRLSESLKMRIFNSIDKIVFKEIVYNKLNDYQSLMIDNKNENLAISVRTWKASHENNINRPYDFNVYKQKIVELLENNKKIKNVLLSIDNNNYINEYLEFFKHYNDVKLIILSKEESINDLQFAIIKILLLSKCNYFIANRISSFSELVFWFSKCNIKVFPLF</sequence>
<evidence type="ECO:0000313" key="1">
    <source>
        <dbReference type="EMBL" id="QHU04038.1"/>
    </source>
</evidence>
<organism evidence="1">
    <name type="scientific">viral metagenome</name>
    <dbReference type="NCBI Taxonomy" id="1070528"/>
    <lineage>
        <taxon>unclassified sequences</taxon>
        <taxon>metagenomes</taxon>
        <taxon>organismal metagenomes</taxon>
    </lineage>
</organism>
<proteinExistence type="predicted"/>
<dbReference type="AlphaFoldDB" id="A0A6C0JJR9"/>
<dbReference type="EMBL" id="MN740390">
    <property type="protein sequence ID" value="QHU04038.1"/>
    <property type="molecule type" value="Genomic_DNA"/>
</dbReference>
<protein>
    <submittedName>
        <fullName evidence="1">Uncharacterized protein</fullName>
    </submittedName>
</protein>
<reference evidence="1" key="1">
    <citation type="journal article" date="2020" name="Nature">
        <title>Giant virus diversity and host interactions through global metagenomics.</title>
        <authorList>
            <person name="Schulz F."/>
            <person name="Roux S."/>
            <person name="Paez-Espino D."/>
            <person name="Jungbluth S."/>
            <person name="Walsh D.A."/>
            <person name="Denef V.J."/>
            <person name="McMahon K.D."/>
            <person name="Konstantinidis K.T."/>
            <person name="Eloe-Fadrosh E.A."/>
            <person name="Kyrpides N.C."/>
            <person name="Woyke T."/>
        </authorList>
    </citation>
    <scope>NUCLEOTIDE SEQUENCE</scope>
    <source>
        <strain evidence="1">GVMAG-M-3300027708-20</strain>
    </source>
</reference>